<accession>A0A0L8VAX1</accession>
<dbReference type="PROSITE" id="PS51898">
    <property type="entry name" value="TYR_RECOMBINASE"/>
    <property type="match status" value="1"/>
</dbReference>
<dbReference type="SUPFAM" id="SSF56349">
    <property type="entry name" value="DNA breaking-rejoining enzymes"/>
    <property type="match status" value="1"/>
</dbReference>
<dbReference type="GO" id="GO:0015074">
    <property type="term" value="P:DNA integration"/>
    <property type="evidence" value="ECO:0007669"/>
    <property type="project" value="InterPro"/>
</dbReference>
<evidence type="ECO:0000259" key="2">
    <source>
        <dbReference type="PROSITE" id="PS51898"/>
    </source>
</evidence>
<dbReference type="STRING" id="1409788.NC99_16800"/>
<protein>
    <recommendedName>
        <fullName evidence="2">Tyr recombinase domain-containing protein</fullName>
    </recommendedName>
</protein>
<evidence type="ECO:0000313" key="3">
    <source>
        <dbReference type="EMBL" id="KOH45503.1"/>
    </source>
</evidence>
<dbReference type="GO" id="GO:0006310">
    <property type="term" value="P:DNA recombination"/>
    <property type="evidence" value="ECO:0007669"/>
    <property type="project" value="UniProtKB-KW"/>
</dbReference>
<sequence>MISIINAKGKKDRSIPISKRWLDKVKPYYFAYKPNTYLIEGQFAGKSIAAASLQQVFENTLKKSNITKPYTIHCLRHSFATHLLENGTDLRYIQELLGHKSSKTTEIYTHVSNESLKNIKNPFDDL</sequence>
<reference evidence="4" key="1">
    <citation type="submission" date="2015-07" db="EMBL/GenBank/DDBJ databases">
        <title>Genome sequencing of Sunxiuqinia dokdonensis strain SK.</title>
        <authorList>
            <person name="Ahn S."/>
            <person name="Kim B.-C."/>
        </authorList>
    </citation>
    <scope>NUCLEOTIDE SEQUENCE [LARGE SCALE GENOMIC DNA]</scope>
    <source>
        <strain evidence="4">SK</strain>
    </source>
</reference>
<keyword evidence="1" id="KW-0233">DNA recombination</keyword>
<feature type="domain" description="Tyr recombinase" evidence="2">
    <location>
        <begin position="1"/>
        <end position="121"/>
    </location>
</feature>
<keyword evidence="4" id="KW-1185">Reference proteome</keyword>
<dbReference type="InterPro" id="IPR050090">
    <property type="entry name" value="Tyrosine_recombinase_XerCD"/>
</dbReference>
<dbReference type="AlphaFoldDB" id="A0A0L8VAX1"/>
<comment type="caution">
    <text evidence="3">The sequence shown here is derived from an EMBL/GenBank/DDBJ whole genome shotgun (WGS) entry which is preliminary data.</text>
</comment>
<evidence type="ECO:0000313" key="4">
    <source>
        <dbReference type="Proteomes" id="UP000036958"/>
    </source>
</evidence>
<proteinExistence type="predicted"/>
<dbReference type="EMBL" id="LGIA01000121">
    <property type="protein sequence ID" value="KOH45503.1"/>
    <property type="molecule type" value="Genomic_DNA"/>
</dbReference>
<dbReference type="Proteomes" id="UP000036958">
    <property type="component" value="Unassembled WGS sequence"/>
</dbReference>
<name>A0A0L8VAX1_9BACT</name>
<dbReference type="GO" id="GO:0003677">
    <property type="term" value="F:DNA binding"/>
    <property type="evidence" value="ECO:0007669"/>
    <property type="project" value="InterPro"/>
</dbReference>
<dbReference type="Gene3D" id="1.10.443.10">
    <property type="entry name" value="Intergrase catalytic core"/>
    <property type="match status" value="1"/>
</dbReference>
<dbReference type="PANTHER" id="PTHR30349:SF64">
    <property type="entry name" value="PROPHAGE INTEGRASE INTD-RELATED"/>
    <property type="match status" value="1"/>
</dbReference>
<evidence type="ECO:0000256" key="1">
    <source>
        <dbReference type="ARBA" id="ARBA00023172"/>
    </source>
</evidence>
<dbReference type="InterPro" id="IPR002104">
    <property type="entry name" value="Integrase_catalytic"/>
</dbReference>
<dbReference type="InterPro" id="IPR011010">
    <property type="entry name" value="DNA_brk_join_enz"/>
</dbReference>
<dbReference type="InterPro" id="IPR013762">
    <property type="entry name" value="Integrase-like_cat_sf"/>
</dbReference>
<organism evidence="3 4">
    <name type="scientific">Sunxiuqinia dokdonensis</name>
    <dbReference type="NCBI Taxonomy" id="1409788"/>
    <lineage>
        <taxon>Bacteria</taxon>
        <taxon>Pseudomonadati</taxon>
        <taxon>Bacteroidota</taxon>
        <taxon>Bacteroidia</taxon>
        <taxon>Marinilabiliales</taxon>
        <taxon>Prolixibacteraceae</taxon>
        <taxon>Sunxiuqinia</taxon>
    </lineage>
</organism>
<gene>
    <name evidence="3" type="ORF">NC99_16800</name>
</gene>
<dbReference type="PANTHER" id="PTHR30349">
    <property type="entry name" value="PHAGE INTEGRASE-RELATED"/>
    <property type="match status" value="1"/>
</dbReference>
<dbReference type="Pfam" id="PF00589">
    <property type="entry name" value="Phage_integrase"/>
    <property type="match status" value="1"/>
</dbReference>